<feature type="transmembrane region" description="Helical" evidence="7">
    <location>
        <begin position="95"/>
        <end position="113"/>
    </location>
</feature>
<comment type="similarity">
    <text evidence="2">Belongs to the EamA transporter family.</text>
</comment>
<evidence type="ECO:0000256" key="7">
    <source>
        <dbReference type="SAM" id="Phobius"/>
    </source>
</evidence>
<evidence type="ECO:0000256" key="3">
    <source>
        <dbReference type="ARBA" id="ARBA00022692"/>
    </source>
</evidence>
<feature type="domain" description="EamA" evidence="8">
    <location>
        <begin position="122"/>
        <end position="253"/>
    </location>
</feature>
<dbReference type="EMBL" id="JBHTCH010000004">
    <property type="protein sequence ID" value="MFC7359776.1"/>
    <property type="molecule type" value="Genomic_DNA"/>
</dbReference>
<dbReference type="PANTHER" id="PTHR32322">
    <property type="entry name" value="INNER MEMBRANE TRANSPORTER"/>
    <property type="match status" value="1"/>
</dbReference>
<comment type="caution">
    <text evidence="9">The sequence shown here is derived from an EMBL/GenBank/DDBJ whole genome shotgun (WGS) entry which is preliminary data.</text>
</comment>
<dbReference type="PANTHER" id="PTHR32322:SF2">
    <property type="entry name" value="EAMA DOMAIN-CONTAINING PROTEIN"/>
    <property type="match status" value="1"/>
</dbReference>
<dbReference type="InterPro" id="IPR037185">
    <property type="entry name" value="EmrE-like"/>
</dbReference>
<keyword evidence="4 7" id="KW-1133">Transmembrane helix</keyword>
<gene>
    <name evidence="9" type="ORF">ACFQO6_05795</name>
</gene>
<reference evidence="10" key="1">
    <citation type="journal article" date="2019" name="Int. J. Syst. Evol. Microbiol.">
        <title>The Global Catalogue of Microorganisms (GCM) 10K type strain sequencing project: providing services to taxonomists for standard genome sequencing and annotation.</title>
        <authorList>
            <consortium name="The Broad Institute Genomics Platform"/>
            <consortium name="The Broad Institute Genome Sequencing Center for Infectious Disease"/>
            <person name="Wu L."/>
            <person name="Ma J."/>
        </authorList>
    </citation>
    <scope>NUCLEOTIDE SEQUENCE [LARGE SCALE GENOMIC DNA]</scope>
    <source>
        <strain evidence="10">FCH27</strain>
    </source>
</reference>
<comment type="subcellular location">
    <subcellularLocation>
        <location evidence="1">Membrane</location>
        <topology evidence="1">Multi-pass membrane protein</topology>
    </subcellularLocation>
</comment>
<evidence type="ECO:0000256" key="5">
    <source>
        <dbReference type="ARBA" id="ARBA00023136"/>
    </source>
</evidence>
<dbReference type="InterPro" id="IPR050638">
    <property type="entry name" value="AA-Vitamin_Transporters"/>
</dbReference>
<dbReference type="Proteomes" id="UP001596524">
    <property type="component" value="Unassembled WGS sequence"/>
</dbReference>
<protein>
    <submittedName>
        <fullName evidence="9">DMT family transporter</fullName>
    </submittedName>
</protein>
<dbReference type="InterPro" id="IPR000620">
    <property type="entry name" value="EamA_dom"/>
</dbReference>
<keyword evidence="5 7" id="KW-0472">Membrane</keyword>
<feature type="transmembrane region" description="Helical" evidence="7">
    <location>
        <begin position="151"/>
        <end position="170"/>
    </location>
</feature>
<proteinExistence type="inferred from homology"/>
<evidence type="ECO:0000256" key="4">
    <source>
        <dbReference type="ARBA" id="ARBA00022989"/>
    </source>
</evidence>
<sequence length="319" mass="34023">MKSAESPGVLVAFWRLAMVSVLWNVYLRFTGRRVTLRHVRQAFIPGVFFGVNLATFFVGATNNSVANAALIGSLSPFLIVPLGAKLFTEYHDPRALVFALLAFGGAAVVLMNAPSSGDASVRGNVFGVLAMFLWVGYVVSTRHFRRDMDVATFMSTISPIAAVAVVPLAIANGDVFGMSGTGWTYTLLLTFVIGVAAHGLLVFAQRTIQIGTIGIAQVAQPALAVVWSFLLLGETVRPWQIAGIAIVMSGLVAFLALNEHGSRARRAADPSEAVIATSETSGPVVLPADSPEPPVRRPRSLGFLKRSASPSERRFGRGR</sequence>
<name>A0ABW2MXM7_9ACTN</name>
<accession>A0ABW2MXM7</accession>
<feature type="transmembrane region" description="Helical" evidence="7">
    <location>
        <begin position="210"/>
        <end position="232"/>
    </location>
</feature>
<evidence type="ECO:0000256" key="2">
    <source>
        <dbReference type="ARBA" id="ARBA00007362"/>
    </source>
</evidence>
<feature type="transmembrane region" description="Helical" evidence="7">
    <location>
        <begin position="12"/>
        <end position="30"/>
    </location>
</feature>
<evidence type="ECO:0000256" key="6">
    <source>
        <dbReference type="SAM" id="MobiDB-lite"/>
    </source>
</evidence>
<evidence type="ECO:0000313" key="9">
    <source>
        <dbReference type="EMBL" id="MFC7359776.1"/>
    </source>
</evidence>
<evidence type="ECO:0000259" key="8">
    <source>
        <dbReference type="Pfam" id="PF00892"/>
    </source>
</evidence>
<dbReference type="Pfam" id="PF00892">
    <property type="entry name" value="EamA"/>
    <property type="match status" value="1"/>
</dbReference>
<dbReference type="SUPFAM" id="SSF103481">
    <property type="entry name" value="Multidrug resistance efflux transporter EmrE"/>
    <property type="match status" value="2"/>
</dbReference>
<dbReference type="RefSeq" id="WP_255889892.1">
    <property type="nucleotide sequence ID" value="NZ_JAFMZM010000002.1"/>
</dbReference>
<evidence type="ECO:0000256" key="1">
    <source>
        <dbReference type="ARBA" id="ARBA00004141"/>
    </source>
</evidence>
<feature type="transmembrane region" description="Helical" evidence="7">
    <location>
        <begin position="119"/>
        <end position="139"/>
    </location>
</feature>
<organism evidence="9 10">
    <name type="scientific">Nocardioides astragali</name>
    <dbReference type="NCBI Taxonomy" id="1776736"/>
    <lineage>
        <taxon>Bacteria</taxon>
        <taxon>Bacillati</taxon>
        <taxon>Actinomycetota</taxon>
        <taxon>Actinomycetes</taxon>
        <taxon>Propionibacteriales</taxon>
        <taxon>Nocardioidaceae</taxon>
        <taxon>Nocardioides</taxon>
    </lineage>
</organism>
<feature type="transmembrane region" description="Helical" evidence="7">
    <location>
        <begin position="238"/>
        <end position="257"/>
    </location>
</feature>
<feature type="region of interest" description="Disordered" evidence="6">
    <location>
        <begin position="268"/>
        <end position="319"/>
    </location>
</feature>
<feature type="transmembrane region" description="Helical" evidence="7">
    <location>
        <begin position="42"/>
        <end position="59"/>
    </location>
</feature>
<keyword evidence="10" id="KW-1185">Reference proteome</keyword>
<keyword evidence="3 7" id="KW-0812">Transmembrane</keyword>
<evidence type="ECO:0000313" key="10">
    <source>
        <dbReference type="Proteomes" id="UP001596524"/>
    </source>
</evidence>
<feature type="transmembrane region" description="Helical" evidence="7">
    <location>
        <begin position="182"/>
        <end position="203"/>
    </location>
</feature>
<feature type="transmembrane region" description="Helical" evidence="7">
    <location>
        <begin position="65"/>
        <end position="83"/>
    </location>
</feature>